<dbReference type="InterPro" id="IPR002048">
    <property type="entry name" value="EF_hand_dom"/>
</dbReference>
<dbReference type="InterPro" id="IPR018247">
    <property type="entry name" value="EF_Hand_1_Ca_BS"/>
</dbReference>
<feature type="domain" description="EF-hand" evidence="1">
    <location>
        <begin position="6"/>
        <end position="41"/>
    </location>
</feature>
<evidence type="ECO:0000313" key="3">
    <source>
        <dbReference type="Proteomes" id="UP000626109"/>
    </source>
</evidence>
<dbReference type="PROSITE" id="PS00018">
    <property type="entry name" value="EF_HAND_1"/>
    <property type="match status" value="1"/>
</dbReference>
<reference evidence="2" key="1">
    <citation type="submission" date="2021-02" db="EMBL/GenBank/DDBJ databases">
        <authorList>
            <person name="Dougan E. K."/>
            <person name="Rhodes N."/>
            <person name="Thang M."/>
            <person name="Chan C."/>
        </authorList>
    </citation>
    <scope>NUCLEOTIDE SEQUENCE</scope>
</reference>
<gene>
    <name evidence="2" type="ORF">PGLA2088_LOCUS26451</name>
</gene>
<accession>A0A813K1W0</accession>
<dbReference type="Proteomes" id="UP000626109">
    <property type="component" value="Unassembled WGS sequence"/>
</dbReference>
<proteinExistence type="predicted"/>
<dbReference type="EMBL" id="CAJNNW010027067">
    <property type="protein sequence ID" value="CAE8689399.1"/>
    <property type="molecule type" value="Genomic_DNA"/>
</dbReference>
<comment type="caution">
    <text evidence="2">The sequence shown here is derived from an EMBL/GenBank/DDBJ whole genome shotgun (WGS) entry which is preliminary data.</text>
</comment>
<evidence type="ECO:0000313" key="2">
    <source>
        <dbReference type="EMBL" id="CAE8689399.1"/>
    </source>
</evidence>
<sequence>VSAGVSYKESPVASFDAIDADRDGVITRAEFESALQRGLLETEAPVGLTAPGPLSAGPVRSSDRQIELQAPWARSQPTAGAIAVQDLDQTMEQAQSELAGEVMRSCLWGAQDSNRCDEEDVVN</sequence>
<name>A0A813K1W0_POLGL</name>
<organism evidence="2 3">
    <name type="scientific">Polarella glacialis</name>
    <name type="common">Dinoflagellate</name>
    <dbReference type="NCBI Taxonomy" id="89957"/>
    <lineage>
        <taxon>Eukaryota</taxon>
        <taxon>Sar</taxon>
        <taxon>Alveolata</taxon>
        <taxon>Dinophyceae</taxon>
        <taxon>Suessiales</taxon>
        <taxon>Suessiaceae</taxon>
        <taxon>Polarella</taxon>
    </lineage>
</organism>
<dbReference type="Gene3D" id="1.10.238.10">
    <property type="entry name" value="EF-hand"/>
    <property type="match status" value="1"/>
</dbReference>
<dbReference type="PROSITE" id="PS50222">
    <property type="entry name" value="EF_HAND_2"/>
    <property type="match status" value="1"/>
</dbReference>
<dbReference type="AlphaFoldDB" id="A0A813K1W0"/>
<dbReference type="GO" id="GO:0005509">
    <property type="term" value="F:calcium ion binding"/>
    <property type="evidence" value="ECO:0007669"/>
    <property type="project" value="InterPro"/>
</dbReference>
<protein>
    <recommendedName>
        <fullName evidence="1">EF-hand domain-containing protein</fullName>
    </recommendedName>
</protein>
<evidence type="ECO:0000259" key="1">
    <source>
        <dbReference type="PROSITE" id="PS50222"/>
    </source>
</evidence>
<feature type="non-terminal residue" evidence="2">
    <location>
        <position position="123"/>
    </location>
</feature>